<comment type="caution">
    <text evidence="2">The sequence shown here is derived from an EMBL/GenBank/DDBJ whole genome shotgun (WGS) entry which is preliminary data.</text>
</comment>
<organism evidence="2 3">
    <name type="scientific">Brucella intermedia LMG 3301</name>
    <dbReference type="NCBI Taxonomy" id="641118"/>
    <lineage>
        <taxon>Bacteria</taxon>
        <taxon>Pseudomonadati</taxon>
        <taxon>Pseudomonadota</taxon>
        <taxon>Alphaproteobacteria</taxon>
        <taxon>Hyphomicrobiales</taxon>
        <taxon>Brucellaceae</taxon>
        <taxon>Brucella/Ochrobactrum group</taxon>
        <taxon>Brucella</taxon>
    </lineage>
</organism>
<gene>
    <name evidence="2" type="ORF">OINT_1000535</name>
</gene>
<dbReference type="InterPro" id="IPR028250">
    <property type="entry name" value="DsbDN"/>
</dbReference>
<name>C4WJF5_9HYPH</name>
<dbReference type="HOGENOM" id="CLU_952070_0_0_5"/>
<feature type="domain" description="Thiol:disulfide interchange protein DsbD N-terminal" evidence="1">
    <location>
        <begin position="76"/>
        <end position="177"/>
    </location>
</feature>
<accession>C4WJF5</accession>
<evidence type="ECO:0000313" key="3">
    <source>
        <dbReference type="Proteomes" id="UP000004386"/>
    </source>
</evidence>
<sequence length="291" mass="31314">MAGRTSDYRARRSGNIGLEATIFSFHLSTMHTRTFTFAPLLLALLTLPALASTSEWTETPGGRVRVIIEDKTPDNAARGERRGALQIELQPGWKTYWRNPGDAGVPPQINIDGNAKAQIDFPAPVRFEGDDAGGIGYKQPVSLPIVFNLTSADKRLKGHVFLGVCEKICVPVQATFDFPLDSDQQESSPQAIAARTIIETAFDRLPTPASSAFGISGVKRDGENAVFDLAVPDPTAPSELFVASDTVRLSDTIAVEKGRFTAKVQGKADNAIIDYTLVQNGKAVSGQVTLD</sequence>
<evidence type="ECO:0000313" key="2">
    <source>
        <dbReference type="EMBL" id="EEQ95184.1"/>
    </source>
</evidence>
<proteinExistence type="predicted"/>
<dbReference type="EMBL" id="ACQA01000001">
    <property type="protein sequence ID" value="EEQ95184.1"/>
    <property type="molecule type" value="Genomic_DNA"/>
</dbReference>
<reference evidence="2 3" key="1">
    <citation type="submission" date="2009-05" db="EMBL/GenBank/DDBJ databases">
        <authorList>
            <person name="Setubal J.C."/>
            <person name="Boyle S."/>
            <person name="Crasta O.R."/>
            <person name="Gillespie J.J."/>
            <person name="Kenyon R.W."/>
            <person name="Lu J."/>
            <person name="Mane S."/>
            <person name="Nagrani S."/>
            <person name="Shallom J.M."/>
            <person name="Shallom S."/>
            <person name="Shukla M."/>
            <person name="Snyder E.E."/>
            <person name="Sobral B.W."/>
            <person name="Wattam A.R."/>
            <person name="Will R."/>
            <person name="Williams K."/>
            <person name="Yoo H."/>
            <person name="Munk C."/>
            <person name="Tapia R."/>
            <person name="Green L."/>
            <person name="Rogers Y."/>
            <person name="Detter J.C."/>
            <person name="Bruce D."/>
            <person name="Brettin T.S."/>
            <person name="Tsolis R."/>
        </authorList>
    </citation>
    <scope>NUCLEOTIDE SEQUENCE [LARGE SCALE GENOMIC DNA]</scope>
    <source>
        <strain evidence="2 3">LMG 3301</strain>
    </source>
</reference>
<protein>
    <recommendedName>
        <fullName evidence="1">Thiol:disulfide interchange protein DsbD N-terminal domain-containing protein</fullName>
    </recommendedName>
</protein>
<evidence type="ECO:0000259" key="1">
    <source>
        <dbReference type="Pfam" id="PF11412"/>
    </source>
</evidence>
<dbReference type="Pfam" id="PF11412">
    <property type="entry name" value="DsbD_N"/>
    <property type="match status" value="1"/>
</dbReference>
<dbReference type="AlphaFoldDB" id="C4WJF5"/>
<dbReference type="Proteomes" id="UP000004386">
    <property type="component" value="Unassembled WGS sequence"/>
</dbReference>